<dbReference type="InterPro" id="IPR012677">
    <property type="entry name" value="Nucleotide-bd_a/b_plait_sf"/>
</dbReference>
<proteinExistence type="predicted"/>
<evidence type="ECO:0000256" key="1">
    <source>
        <dbReference type="SAM" id="MobiDB-lite"/>
    </source>
</evidence>
<comment type="caution">
    <text evidence="2">The sequence shown here is derived from an EMBL/GenBank/DDBJ whole genome shotgun (WGS) entry which is preliminary data.</text>
</comment>
<sequence>MLLKPIPQGSRVSSNGSVILPYTQPPLALPHAPMVSHAGGVVMPSPALASPAGSPHTAAPPPHPAGPPPNPPCSTLFIANLGPSVAEHELKDIFSSLPGTTSTLLYPASHQYPPLCHYYQTPPSPKAKPRYKTKQSSKFLKVVHHSPAAVL</sequence>
<dbReference type="EMBL" id="JAWQEG010000761">
    <property type="protein sequence ID" value="KAK3885836.1"/>
    <property type="molecule type" value="Genomic_DNA"/>
</dbReference>
<name>A0AAE1G5P7_PETCI</name>
<dbReference type="GO" id="GO:0003676">
    <property type="term" value="F:nucleic acid binding"/>
    <property type="evidence" value="ECO:0007669"/>
    <property type="project" value="InterPro"/>
</dbReference>
<accession>A0AAE1G5P7</accession>
<dbReference type="Proteomes" id="UP001286313">
    <property type="component" value="Unassembled WGS sequence"/>
</dbReference>
<feature type="compositionally biased region" description="Low complexity" evidence="1">
    <location>
        <begin position="46"/>
        <end position="57"/>
    </location>
</feature>
<dbReference type="Gene3D" id="3.30.70.330">
    <property type="match status" value="1"/>
</dbReference>
<gene>
    <name evidence="2" type="ORF">Pcinc_009963</name>
</gene>
<dbReference type="InterPro" id="IPR035979">
    <property type="entry name" value="RBD_domain_sf"/>
</dbReference>
<evidence type="ECO:0008006" key="4">
    <source>
        <dbReference type="Google" id="ProtNLM"/>
    </source>
</evidence>
<organism evidence="2 3">
    <name type="scientific">Petrolisthes cinctipes</name>
    <name type="common">Flat porcelain crab</name>
    <dbReference type="NCBI Taxonomy" id="88211"/>
    <lineage>
        <taxon>Eukaryota</taxon>
        <taxon>Metazoa</taxon>
        <taxon>Ecdysozoa</taxon>
        <taxon>Arthropoda</taxon>
        <taxon>Crustacea</taxon>
        <taxon>Multicrustacea</taxon>
        <taxon>Malacostraca</taxon>
        <taxon>Eumalacostraca</taxon>
        <taxon>Eucarida</taxon>
        <taxon>Decapoda</taxon>
        <taxon>Pleocyemata</taxon>
        <taxon>Anomura</taxon>
        <taxon>Galatheoidea</taxon>
        <taxon>Porcellanidae</taxon>
        <taxon>Petrolisthes</taxon>
    </lineage>
</organism>
<reference evidence="2" key="1">
    <citation type="submission" date="2023-10" db="EMBL/GenBank/DDBJ databases">
        <title>Genome assemblies of two species of porcelain crab, Petrolisthes cinctipes and Petrolisthes manimaculis (Anomura: Porcellanidae).</title>
        <authorList>
            <person name="Angst P."/>
        </authorList>
    </citation>
    <scope>NUCLEOTIDE SEQUENCE</scope>
    <source>
        <strain evidence="2">PB745_01</strain>
        <tissue evidence="2">Gill</tissue>
    </source>
</reference>
<protein>
    <recommendedName>
        <fullName evidence="4">RRM domain-containing protein</fullName>
    </recommendedName>
</protein>
<dbReference type="AlphaFoldDB" id="A0AAE1G5P7"/>
<evidence type="ECO:0000313" key="2">
    <source>
        <dbReference type="EMBL" id="KAK3885836.1"/>
    </source>
</evidence>
<feature type="region of interest" description="Disordered" evidence="1">
    <location>
        <begin position="46"/>
        <end position="73"/>
    </location>
</feature>
<feature type="compositionally biased region" description="Pro residues" evidence="1">
    <location>
        <begin position="58"/>
        <end position="72"/>
    </location>
</feature>
<keyword evidence="3" id="KW-1185">Reference proteome</keyword>
<dbReference type="SUPFAM" id="SSF54928">
    <property type="entry name" value="RNA-binding domain, RBD"/>
    <property type="match status" value="1"/>
</dbReference>
<evidence type="ECO:0000313" key="3">
    <source>
        <dbReference type="Proteomes" id="UP001286313"/>
    </source>
</evidence>